<name>A0ABR8GSW6_9CYAN</name>
<reference evidence="1 2" key="1">
    <citation type="journal article" date="2020" name="ISME J.">
        <title>Comparative genomics reveals insights into cyanobacterial evolution and habitat adaptation.</title>
        <authorList>
            <person name="Chen M.Y."/>
            <person name="Teng W.K."/>
            <person name="Zhao L."/>
            <person name="Hu C.X."/>
            <person name="Zhou Y.K."/>
            <person name="Han B.P."/>
            <person name="Song L.R."/>
            <person name="Shu W.S."/>
        </authorList>
    </citation>
    <scope>NUCLEOTIDE SEQUENCE [LARGE SCALE GENOMIC DNA]</scope>
    <source>
        <strain evidence="1 2">FACHB-248</strain>
    </source>
</reference>
<evidence type="ECO:0000313" key="1">
    <source>
        <dbReference type="EMBL" id="MBD2606299.1"/>
    </source>
</evidence>
<evidence type="ECO:0000313" key="2">
    <source>
        <dbReference type="Proteomes" id="UP000660380"/>
    </source>
</evidence>
<protein>
    <submittedName>
        <fullName evidence="1">Uncharacterized protein</fullName>
    </submittedName>
</protein>
<dbReference type="Proteomes" id="UP000660380">
    <property type="component" value="Unassembled WGS sequence"/>
</dbReference>
<proteinExistence type="predicted"/>
<dbReference type="EMBL" id="JACJTA010000037">
    <property type="protein sequence ID" value="MBD2606299.1"/>
    <property type="molecule type" value="Genomic_DNA"/>
</dbReference>
<accession>A0ABR8GSW6</accession>
<sequence>MAYLWQKWGLGTGDWGQGDKETRRQGGQGRICSSNYPMPNAHCPLPNSHLPTIAVQ</sequence>
<keyword evidence="2" id="KW-1185">Reference proteome</keyword>
<gene>
    <name evidence="1" type="ORF">H6G81_17625</name>
</gene>
<organism evidence="1 2">
    <name type="scientific">Scytonema hofmannii FACHB-248</name>
    <dbReference type="NCBI Taxonomy" id="1842502"/>
    <lineage>
        <taxon>Bacteria</taxon>
        <taxon>Bacillati</taxon>
        <taxon>Cyanobacteriota</taxon>
        <taxon>Cyanophyceae</taxon>
        <taxon>Nostocales</taxon>
        <taxon>Scytonemataceae</taxon>
        <taxon>Scytonema</taxon>
    </lineage>
</organism>
<dbReference type="RefSeq" id="WP_186227671.1">
    <property type="nucleotide sequence ID" value="NZ_JACJTA010000037.1"/>
</dbReference>
<comment type="caution">
    <text evidence="1">The sequence shown here is derived from an EMBL/GenBank/DDBJ whole genome shotgun (WGS) entry which is preliminary data.</text>
</comment>